<proteinExistence type="predicted"/>
<dbReference type="Proteomes" id="UP001597227">
    <property type="component" value="Unassembled WGS sequence"/>
</dbReference>
<evidence type="ECO:0000313" key="3">
    <source>
        <dbReference type="Proteomes" id="UP001597227"/>
    </source>
</evidence>
<organism evidence="2 3">
    <name type="scientific">Fredinandcohnia salidurans</name>
    <dbReference type="NCBI Taxonomy" id="2595041"/>
    <lineage>
        <taxon>Bacteria</taxon>
        <taxon>Bacillati</taxon>
        <taxon>Bacillota</taxon>
        <taxon>Bacilli</taxon>
        <taxon>Bacillales</taxon>
        <taxon>Bacillaceae</taxon>
        <taxon>Fredinandcohnia</taxon>
    </lineage>
</organism>
<name>A0ABW4MLN9_9BACI</name>
<feature type="transmembrane region" description="Helical" evidence="1">
    <location>
        <begin position="130"/>
        <end position="153"/>
    </location>
</feature>
<evidence type="ECO:0000313" key="2">
    <source>
        <dbReference type="EMBL" id="MFD1778937.1"/>
    </source>
</evidence>
<feature type="transmembrane region" description="Helical" evidence="1">
    <location>
        <begin position="159"/>
        <end position="180"/>
    </location>
</feature>
<keyword evidence="1" id="KW-1133">Transmembrane helix</keyword>
<sequence>MSQVELGTKLSMVKRKVTAVDLITIVIFAVLYRVLWYFFKFAGVVFPFNHTFVYLFCAFCLVLCWVVVRKPYASVYFTAAWCAINFFLQGELPIYWILVVIAPILPELYLNSRSKAFANPSDVYSSTKDLIVAAVIYNAIYEVFVWWSIVYPYQIPVPFHLIVIVFGISVVGMIIGTVIAKPLGLKLKALLG</sequence>
<protein>
    <submittedName>
        <fullName evidence="2">MptD family putative ECF transporter S component</fullName>
    </submittedName>
</protein>
<feature type="transmembrane region" description="Helical" evidence="1">
    <location>
        <begin position="20"/>
        <end position="39"/>
    </location>
</feature>
<keyword evidence="1" id="KW-0472">Membrane</keyword>
<dbReference type="EMBL" id="JBHUEK010000012">
    <property type="protein sequence ID" value="MFD1778937.1"/>
    <property type="molecule type" value="Genomic_DNA"/>
</dbReference>
<accession>A0ABW4MLN9</accession>
<reference evidence="3" key="1">
    <citation type="journal article" date="2019" name="Int. J. Syst. Evol. Microbiol.">
        <title>The Global Catalogue of Microorganisms (GCM) 10K type strain sequencing project: providing services to taxonomists for standard genome sequencing and annotation.</title>
        <authorList>
            <consortium name="The Broad Institute Genomics Platform"/>
            <consortium name="The Broad Institute Genome Sequencing Center for Infectious Disease"/>
            <person name="Wu L."/>
            <person name="Ma J."/>
        </authorList>
    </citation>
    <scope>NUCLEOTIDE SEQUENCE [LARGE SCALE GENOMIC DNA]</scope>
    <source>
        <strain evidence="3">CCUG 15531</strain>
    </source>
</reference>
<keyword evidence="1" id="KW-0812">Transmembrane</keyword>
<comment type="caution">
    <text evidence="2">The sequence shown here is derived from an EMBL/GenBank/DDBJ whole genome shotgun (WGS) entry which is preliminary data.</text>
</comment>
<dbReference type="RefSeq" id="WP_304212433.1">
    <property type="nucleotide sequence ID" value="NZ_JBHUEK010000012.1"/>
</dbReference>
<feature type="transmembrane region" description="Helical" evidence="1">
    <location>
        <begin position="51"/>
        <end position="68"/>
    </location>
</feature>
<gene>
    <name evidence="2" type="ORF">ACFSFW_09685</name>
</gene>
<keyword evidence="3" id="KW-1185">Reference proteome</keyword>
<evidence type="ECO:0000256" key="1">
    <source>
        <dbReference type="SAM" id="Phobius"/>
    </source>
</evidence>